<keyword evidence="11" id="KW-0408">Iron</keyword>
<evidence type="ECO:0000256" key="7">
    <source>
        <dbReference type="ARBA" id="ARBA00022964"/>
    </source>
</evidence>
<dbReference type="GO" id="GO:0005789">
    <property type="term" value="C:endoplasmic reticulum membrane"/>
    <property type="evidence" value="ECO:0007669"/>
    <property type="project" value="UniProtKB-SubCell"/>
</dbReference>
<protein>
    <recommendedName>
        <fullName evidence="4">procollagen-proline 4-dioxygenase</fullName>
        <ecNumber evidence="4">1.14.11.2</ecNumber>
    </recommendedName>
</protein>
<evidence type="ECO:0000313" key="18">
    <source>
        <dbReference type="EMBL" id="SZX62430.1"/>
    </source>
</evidence>
<comment type="subcellular location">
    <subcellularLocation>
        <location evidence="2">Endoplasmic reticulum membrane</location>
        <topology evidence="2">Single-pass type II membrane protein</topology>
    </subcellularLocation>
</comment>
<feature type="chain" id="PRO_5016996304" description="procollagen-proline 4-dioxygenase" evidence="15">
    <location>
        <begin position="30"/>
        <end position="320"/>
    </location>
</feature>
<keyword evidence="9" id="KW-1133">Transmembrane helix</keyword>
<evidence type="ECO:0000256" key="12">
    <source>
        <dbReference type="ARBA" id="ARBA00023136"/>
    </source>
</evidence>
<dbReference type="Pfam" id="PF01549">
    <property type="entry name" value="ShK"/>
    <property type="match status" value="1"/>
</dbReference>
<evidence type="ECO:0000259" key="17">
    <source>
        <dbReference type="PROSITE" id="PS51670"/>
    </source>
</evidence>
<accession>A0A383VBV7</accession>
<dbReference type="InterPro" id="IPR045054">
    <property type="entry name" value="P4HA-like"/>
</dbReference>
<keyword evidence="13" id="KW-0325">Glycoprotein</keyword>
<dbReference type="SMART" id="SM00254">
    <property type="entry name" value="ShKT"/>
    <property type="match status" value="1"/>
</dbReference>
<evidence type="ECO:0000256" key="3">
    <source>
        <dbReference type="ARBA" id="ARBA00006511"/>
    </source>
</evidence>
<dbReference type="EMBL" id="FNXT01000225">
    <property type="protein sequence ID" value="SZX62430.1"/>
    <property type="molecule type" value="Genomic_DNA"/>
</dbReference>
<dbReference type="PANTHER" id="PTHR10869:SF238">
    <property type="entry name" value="PROLYL 4-HYDROXYLASE 6-RELATED"/>
    <property type="match status" value="1"/>
</dbReference>
<evidence type="ECO:0000256" key="2">
    <source>
        <dbReference type="ARBA" id="ARBA00004648"/>
    </source>
</evidence>
<gene>
    <name evidence="18" type="ORF">BQ4739_LOCUS3015</name>
</gene>
<feature type="domain" description="Fe2OG dioxygenase" evidence="16">
    <location>
        <begin position="128"/>
        <end position="249"/>
    </location>
</feature>
<keyword evidence="8" id="KW-0735">Signal-anchor</keyword>
<evidence type="ECO:0000256" key="4">
    <source>
        <dbReference type="ARBA" id="ARBA00012269"/>
    </source>
</evidence>
<evidence type="ECO:0000256" key="8">
    <source>
        <dbReference type="ARBA" id="ARBA00022968"/>
    </source>
</evidence>
<dbReference type="InterPro" id="IPR006620">
    <property type="entry name" value="Pro_4_hyd_alph"/>
</dbReference>
<dbReference type="FunFam" id="2.60.120.620:FF:000002">
    <property type="entry name" value="Prolyl 4-hydroxylase 4"/>
    <property type="match status" value="1"/>
</dbReference>
<dbReference type="PANTHER" id="PTHR10869">
    <property type="entry name" value="PROLYL 4-HYDROXYLASE ALPHA SUBUNIT"/>
    <property type="match status" value="1"/>
</dbReference>
<sequence length="320" mass="35173">MGAAPRRLAAIVLLGALCCCCYYTQVSRAESVGYGELEEEWRGEVVQLSWKPRAFHIKGFLSEEECDHIINTSKPQLEESLVVNSDTGKFMKSTVRTSLGAQFGRGFDAVFRRIEKRIASVTMIPVEHQEGTQVLHYVNGQKYDVHYDTFHDTVNSRKENGGQRIVTFLMYLSTPEEGGETVFPFADLKVSGPGWSECALQGFAHKPKRGDAMMFYSLTPDGKVDPASQHGSCPTLKGTKWSATKWIHIYPFGMAPPTPDPNGCEDTNESCAEWAFFDECTKNPGYMLTGCKKSCKTCGPAAAGAQAEHSAGAKEALKTA</sequence>
<evidence type="ECO:0000256" key="9">
    <source>
        <dbReference type="ARBA" id="ARBA00022989"/>
    </source>
</evidence>
<dbReference type="GO" id="GO:0004656">
    <property type="term" value="F:procollagen-proline 4-dioxygenase activity"/>
    <property type="evidence" value="ECO:0007669"/>
    <property type="project" value="UniProtKB-EC"/>
</dbReference>
<feature type="domain" description="ShKT" evidence="17">
    <location>
        <begin position="264"/>
        <end position="298"/>
    </location>
</feature>
<evidence type="ECO:0000256" key="5">
    <source>
        <dbReference type="ARBA" id="ARBA00022692"/>
    </source>
</evidence>
<evidence type="ECO:0000256" key="6">
    <source>
        <dbReference type="ARBA" id="ARBA00022723"/>
    </source>
</evidence>
<keyword evidence="12" id="KW-0472">Membrane</keyword>
<dbReference type="Proteomes" id="UP000256970">
    <property type="component" value="Unassembled WGS sequence"/>
</dbReference>
<reference evidence="18 19" key="1">
    <citation type="submission" date="2016-10" db="EMBL/GenBank/DDBJ databases">
        <authorList>
            <person name="Cai Z."/>
        </authorList>
    </citation>
    <scope>NUCLEOTIDE SEQUENCE [LARGE SCALE GENOMIC DNA]</scope>
</reference>
<keyword evidence="19" id="KW-1185">Reference proteome</keyword>
<dbReference type="InterPro" id="IPR003582">
    <property type="entry name" value="ShKT_dom"/>
</dbReference>
<name>A0A383VBV7_TETOB</name>
<dbReference type="AlphaFoldDB" id="A0A383VBV7"/>
<keyword evidence="5" id="KW-0812">Transmembrane</keyword>
<dbReference type="SMART" id="SM00702">
    <property type="entry name" value="P4Hc"/>
    <property type="match status" value="1"/>
</dbReference>
<evidence type="ECO:0000313" key="19">
    <source>
        <dbReference type="Proteomes" id="UP000256970"/>
    </source>
</evidence>
<keyword evidence="10" id="KW-0560">Oxidoreductase</keyword>
<evidence type="ECO:0000256" key="13">
    <source>
        <dbReference type="ARBA" id="ARBA00023180"/>
    </source>
</evidence>
<dbReference type="EC" id="1.14.11.2" evidence="4"/>
<dbReference type="InterPro" id="IPR044862">
    <property type="entry name" value="Pro_4_hyd_alph_FE2OG_OXY"/>
</dbReference>
<comment type="similarity">
    <text evidence="3">Belongs to the P4HA family.</text>
</comment>
<proteinExistence type="inferred from homology"/>
<dbReference type="GO" id="GO:0005506">
    <property type="term" value="F:iron ion binding"/>
    <property type="evidence" value="ECO:0007669"/>
    <property type="project" value="InterPro"/>
</dbReference>
<dbReference type="PROSITE" id="PS51471">
    <property type="entry name" value="FE2OG_OXY"/>
    <property type="match status" value="1"/>
</dbReference>
<dbReference type="PROSITE" id="PS51670">
    <property type="entry name" value="SHKT"/>
    <property type="match status" value="1"/>
</dbReference>
<keyword evidence="7" id="KW-0223">Dioxygenase</keyword>
<comment type="cofactor">
    <cofactor evidence="1">
        <name>L-ascorbate</name>
        <dbReference type="ChEBI" id="CHEBI:38290"/>
    </cofactor>
</comment>
<dbReference type="STRING" id="3088.A0A383VBV7"/>
<comment type="catalytic activity">
    <reaction evidence="14">
        <text>L-prolyl-[collagen] + 2-oxoglutarate + O2 = trans-4-hydroxy-L-prolyl-[collagen] + succinate + CO2</text>
        <dbReference type="Rhea" id="RHEA:18945"/>
        <dbReference type="Rhea" id="RHEA-COMP:11676"/>
        <dbReference type="Rhea" id="RHEA-COMP:11680"/>
        <dbReference type="ChEBI" id="CHEBI:15379"/>
        <dbReference type="ChEBI" id="CHEBI:16526"/>
        <dbReference type="ChEBI" id="CHEBI:16810"/>
        <dbReference type="ChEBI" id="CHEBI:30031"/>
        <dbReference type="ChEBI" id="CHEBI:50342"/>
        <dbReference type="ChEBI" id="CHEBI:61965"/>
        <dbReference type="EC" id="1.14.11.2"/>
    </reaction>
</comment>
<evidence type="ECO:0000256" key="1">
    <source>
        <dbReference type="ARBA" id="ARBA00001961"/>
    </source>
</evidence>
<feature type="signal peptide" evidence="15">
    <location>
        <begin position="1"/>
        <end position="29"/>
    </location>
</feature>
<dbReference type="GO" id="GO:0031418">
    <property type="term" value="F:L-ascorbic acid binding"/>
    <property type="evidence" value="ECO:0007669"/>
    <property type="project" value="InterPro"/>
</dbReference>
<dbReference type="Pfam" id="PF13640">
    <property type="entry name" value="2OG-FeII_Oxy_3"/>
    <property type="match status" value="1"/>
</dbReference>
<evidence type="ECO:0000256" key="10">
    <source>
        <dbReference type="ARBA" id="ARBA00023002"/>
    </source>
</evidence>
<dbReference type="InterPro" id="IPR005123">
    <property type="entry name" value="Oxoglu/Fe-dep_dioxygenase_dom"/>
</dbReference>
<evidence type="ECO:0000259" key="16">
    <source>
        <dbReference type="PROSITE" id="PS51471"/>
    </source>
</evidence>
<keyword evidence="6" id="KW-0479">Metal-binding</keyword>
<keyword evidence="15" id="KW-0732">Signal</keyword>
<evidence type="ECO:0000256" key="11">
    <source>
        <dbReference type="ARBA" id="ARBA00023004"/>
    </source>
</evidence>
<dbReference type="Gene3D" id="2.60.120.620">
    <property type="entry name" value="q2cbj1_9rhob like domain"/>
    <property type="match status" value="1"/>
</dbReference>
<organism evidence="18 19">
    <name type="scientific">Tetradesmus obliquus</name>
    <name type="common">Green alga</name>
    <name type="synonym">Acutodesmus obliquus</name>
    <dbReference type="NCBI Taxonomy" id="3088"/>
    <lineage>
        <taxon>Eukaryota</taxon>
        <taxon>Viridiplantae</taxon>
        <taxon>Chlorophyta</taxon>
        <taxon>core chlorophytes</taxon>
        <taxon>Chlorophyceae</taxon>
        <taxon>CS clade</taxon>
        <taxon>Sphaeropleales</taxon>
        <taxon>Scenedesmaceae</taxon>
        <taxon>Tetradesmus</taxon>
    </lineage>
</organism>
<evidence type="ECO:0000256" key="14">
    <source>
        <dbReference type="ARBA" id="ARBA00049169"/>
    </source>
</evidence>
<evidence type="ECO:0000256" key="15">
    <source>
        <dbReference type="SAM" id="SignalP"/>
    </source>
</evidence>